<proteinExistence type="predicted"/>
<sequence>MKYLDRPEDFYGDDKMADILTDLYLMEAAMTTDRGMFTDLKVLPNEYIYKKYDTDSLTFKENLFYYSDNVEDYQVLMEKVKEKMNVIKDSITVREQRDLKKKEEMYRSESEPLRDPDDLPEN</sequence>
<dbReference type="HOGENOM" id="CLU_128773_2_0_10"/>
<evidence type="ECO:0000256" key="1">
    <source>
        <dbReference type="SAM" id="MobiDB-lite"/>
    </source>
</evidence>
<keyword evidence="4" id="KW-1185">Reference proteome</keyword>
<evidence type="ECO:0000259" key="2">
    <source>
        <dbReference type="Pfam" id="PF14129"/>
    </source>
</evidence>
<accession>W8VZT9</accession>
<protein>
    <recommendedName>
        <fullName evidence="2">DUF4296 domain-containing protein</fullName>
    </recommendedName>
</protein>
<dbReference type="AlphaFoldDB" id="W8VZT9"/>
<dbReference type="Pfam" id="PF14129">
    <property type="entry name" value="DUF4296"/>
    <property type="match status" value="1"/>
</dbReference>
<dbReference type="STRING" id="1454201.NMS_1147"/>
<organism evidence="3 4">
    <name type="scientific">Nonlabens marinus S1-08</name>
    <dbReference type="NCBI Taxonomy" id="1454201"/>
    <lineage>
        <taxon>Bacteria</taxon>
        <taxon>Pseudomonadati</taxon>
        <taxon>Bacteroidota</taxon>
        <taxon>Flavobacteriia</taxon>
        <taxon>Flavobacteriales</taxon>
        <taxon>Flavobacteriaceae</taxon>
        <taxon>Nonlabens</taxon>
    </lineage>
</organism>
<gene>
    <name evidence="3" type="ORF">NMS_1147</name>
</gene>
<feature type="region of interest" description="Disordered" evidence="1">
    <location>
        <begin position="98"/>
        <end position="122"/>
    </location>
</feature>
<dbReference type="Proteomes" id="UP000031760">
    <property type="component" value="Chromosome"/>
</dbReference>
<evidence type="ECO:0000313" key="4">
    <source>
        <dbReference type="Proteomes" id="UP000031760"/>
    </source>
</evidence>
<dbReference type="InterPro" id="IPR025381">
    <property type="entry name" value="DUF4296"/>
</dbReference>
<evidence type="ECO:0000313" key="3">
    <source>
        <dbReference type="EMBL" id="BAO55156.1"/>
    </source>
</evidence>
<dbReference type="KEGG" id="nmf:NMS_1147"/>
<dbReference type="EMBL" id="AP014548">
    <property type="protein sequence ID" value="BAO55156.1"/>
    <property type="molecule type" value="Genomic_DNA"/>
</dbReference>
<feature type="domain" description="DUF4296" evidence="2">
    <location>
        <begin position="7"/>
        <end position="89"/>
    </location>
</feature>
<reference evidence="3 4" key="1">
    <citation type="journal article" date="2014" name="Proc. Natl. Acad. Sci. U.S.A.">
        <title>Functional characterization of flavobacteria rhodopsins reveals a unique class of light-driven chloride pump in bacteria.</title>
        <authorList>
            <person name="Yoshizawa S."/>
            <person name="Kumagai Y."/>
            <person name="Kim H."/>
            <person name="Ogura Y."/>
            <person name="Hayashi T."/>
            <person name="Iwasaki W."/>
            <person name="DeLong E.F."/>
            <person name="Kogure K."/>
        </authorList>
    </citation>
    <scope>NUCLEOTIDE SEQUENCE [LARGE SCALE GENOMIC DNA]</scope>
    <source>
        <strain evidence="3 4">S1-08</strain>
    </source>
</reference>
<name>W8VZT9_9FLAO</name>